<dbReference type="InterPro" id="IPR001902">
    <property type="entry name" value="SLC26A/SulP_fam"/>
</dbReference>
<dbReference type="Pfam" id="PF01740">
    <property type="entry name" value="STAS"/>
    <property type="match status" value="1"/>
</dbReference>
<dbReference type="CDD" id="cd07042">
    <property type="entry name" value="STAS_SulP_like_sulfate_transporter"/>
    <property type="match status" value="1"/>
</dbReference>
<keyword evidence="4 5" id="KW-0472">Membrane</keyword>
<dbReference type="SUPFAM" id="SSF52091">
    <property type="entry name" value="SpoIIaa-like"/>
    <property type="match status" value="1"/>
</dbReference>
<feature type="transmembrane region" description="Helical" evidence="5">
    <location>
        <begin position="91"/>
        <end position="112"/>
    </location>
</feature>
<dbReference type="Proteomes" id="UP001497382">
    <property type="component" value="Unassembled WGS sequence"/>
</dbReference>
<evidence type="ECO:0000256" key="4">
    <source>
        <dbReference type="ARBA" id="ARBA00023136"/>
    </source>
</evidence>
<accession>A0AAV2BMT6</accession>
<evidence type="ECO:0000256" key="2">
    <source>
        <dbReference type="ARBA" id="ARBA00022692"/>
    </source>
</evidence>
<dbReference type="GO" id="GO:0016020">
    <property type="term" value="C:membrane"/>
    <property type="evidence" value="ECO:0007669"/>
    <property type="project" value="UniProtKB-SubCell"/>
</dbReference>
<protein>
    <recommendedName>
        <fullName evidence="6">STAS domain-containing protein</fullName>
    </recommendedName>
</protein>
<feature type="transmembrane region" description="Helical" evidence="5">
    <location>
        <begin position="239"/>
        <end position="257"/>
    </location>
</feature>
<feature type="transmembrane region" description="Helical" evidence="5">
    <location>
        <begin position="417"/>
        <end position="438"/>
    </location>
</feature>
<comment type="caution">
    <text evidence="7">The sequence shown here is derived from an EMBL/GenBank/DDBJ whole genome shotgun (WGS) entry which is preliminary data.</text>
</comment>
<feature type="transmembrane region" description="Helical" evidence="5">
    <location>
        <begin position="289"/>
        <end position="307"/>
    </location>
</feature>
<feature type="transmembrane region" description="Helical" evidence="5">
    <location>
        <begin position="118"/>
        <end position="139"/>
    </location>
</feature>
<evidence type="ECO:0000313" key="7">
    <source>
        <dbReference type="EMBL" id="CAL1296909.1"/>
    </source>
</evidence>
<dbReference type="AlphaFoldDB" id="A0AAV2BMT6"/>
<dbReference type="PANTHER" id="PTHR11814">
    <property type="entry name" value="SULFATE TRANSPORTER"/>
    <property type="match status" value="1"/>
</dbReference>
<gene>
    <name evidence="7" type="ORF">LARSCL_LOCUS20001</name>
</gene>
<feature type="transmembrane region" description="Helical" evidence="5">
    <location>
        <begin position="352"/>
        <end position="374"/>
    </location>
</feature>
<evidence type="ECO:0000256" key="1">
    <source>
        <dbReference type="ARBA" id="ARBA00004141"/>
    </source>
</evidence>
<dbReference type="Pfam" id="PF00916">
    <property type="entry name" value="Sulfate_transp"/>
    <property type="match status" value="1"/>
</dbReference>
<dbReference type="GO" id="GO:0055085">
    <property type="term" value="P:transmembrane transport"/>
    <property type="evidence" value="ECO:0007669"/>
    <property type="project" value="InterPro"/>
</dbReference>
<name>A0AAV2BMT6_9ARAC</name>
<sequence length="665" mass="72889">MPNYFSNDMKKLHLEICIKGFWESFAFQLSRILSCDSKDASETRPLQSSVSSYSRAVGWCSRKCTLDLLKRRIPIIEWLPKYSIEDLKGDLIAGMTVALTVIPQGLALASLANLPPQYGLYTAFMGCFMYTIFGSCKDLTIGPTAIMSLMTAEHSATGGVVYVILLTFLSGCIQLLMGVLNLGFLVTFISSSVVSGFTSAAAITIATTQISGIFGMSSNNDGFIDDVYHFFSGISNGNIRYWDMTMGFCSIAFLFMLKYSTSLKISCCGSKAQRILEILLKTMSIARNALLVLTCAGVAAILISYNIDELTLTHEVKAGLPPFELPIFSLHYFNNATNETVDKNFIDIVQEMGTGLIIIPLLCLLEAIAIAKSFSKGKKIDATQEMIAFGFCNIMGSFVSSYPATGSFSRTAINSSSGVRTTAGGVVTGSLVLLALGFMSPYFRFIPKASLSALIFISVLNMVHYEDVIIMWRTNKLDLLPFGATFILSFILGLEYGIMIGIAISLGLLLLHSSKPKFLIEERQTYLGCRYLYVNPDRTVLFPSAEKLQTRILKSVPDQSDKSVCCVLIDGEHATTADYTMSLNMKSLANSLKDENVKVIFVHLKPDVQNALKGSGLTDFIHFPSKEEADNYIDAISVCQNSSVSYCVAFPRHSLRSDDVSLHDS</sequence>
<dbReference type="InterPro" id="IPR002645">
    <property type="entry name" value="STAS_dom"/>
</dbReference>
<comment type="subcellular location">
    <subcellularLocation>
        <location evidence="1">Membrane</location>
        <topology evidence="1">Multi-pass membrane protein</topology>
    </subcellularLocation>
</comment>
<keyword evidence="2 5" id="KW-0812">Transmembrane</keyword>
<feature type="transmembrane region" description="Helical" evidence="5">
    <location>
        <begin position="386"/>
        <end position="405"/>
    </location>
</feature>
<dbReference type="InterPro" id="IPR036513">
    <property type="entry name" value="STAS_dom_sf"/>
</dbReference>
<proteinExistence type="predicted"/>
<feature type="domain" description="STAS" evidence="6">
    <location>
        <begin position="540"/>
        <end position="639"/>
    </location>
</feature>
<dbReference type="PROSITE" id="PS50801">
    <property type="entry name" value="STAS"/>
    <property type="match status" value="1"/>
</dbReference>
<evidence type="ECO:0000313" key="8">
    <source>
        <dbReference type="Proteomes" id="UP001497382"/>
    </source>
</evidence>
<feature type="transmembrane region" description="Helical" evidence="5">
    <location>
        <begin position="445"/>
        <end position="465"/>
    </location>
</feature>
<keyword evidence="3 5" id="KW-1133">Transmembrane helix</keyword>
<keyword evidence="8" id="KW-1185">Reference proteome</keyword>
<organism evidence="7 8">
    <name type="scientific">Larinioides sclopetarius</name>
    <dbReference type="NCBI Taxonomy" id="280406"/>
    <lineage>
        <taxon>Eukaryota</taxon>
        <taxon>Metazoa</taxon>
        <taxon>Ecdysozoa</taxon>
        <taxon>Arthropoda</taxon>
        <taxon>Chelicerata</taxon>
        <taxon>Arachnida</taxon>
        <taxon>Araneae</taxon>
        <taxon>Araneomorphae</taxon>
        <taxon>Entelegynae</taxon>
        <taxon>Araneoidea</taxon>
        <taxon>Araneidae</taxon>
        <taxon>Larinioides</taxon>
    </lineage>
</organism>
<feature type="transmembrane region" description="Helical" evidence="5">
    <location>
        <begin position="485"/>
        <end position="511"/>
    </location>
</feature>
<dbReference type="EMBL" id="CAXIEN010000408">
    <property type="protein sequence ID" value="CAL1296909.1"/>
    <property type="molecule type" value="Genomic_DNA"/>
</dbReference>
<evidence type="ECO:0000256" key="3">
    <source>
        <dbReference type="ARBA" id="ARBA00022989"/>
    </source>
</evidence>
<dbReference type="Gene3D" id="3.30.750.24">
    <property type="entry name" value="STAS domain"/>
    <property type="match status" value="1"/>
</dbReference>
<dbReference type="InterPro" id="IPR011547">
    <property type="entry name" value="SLC26A/SulP_dom"/>
</dbReference>
<feature type="transmembrane region" description="Helical" evidence="5">
    <location>
        <begin position="160"/>
        <end position="189"/>
    </location>
</feature>
<evidence type="ECO:0000259" key="6">
    <source>
        <dbReference type="PROSITE" id="PS50801"/>
    </source>
</evidence>
<reference evidence="7 8" key="1">
    <citation type="submission" date="2024-04" db="EMBL/GenBank/DDBJ databases">
        <authorList>
            <person name="Rising A."/>
            <person name="Reimegard J."/>
            <person name="Sonavane S."/>
            <person name="Akerstrom W."/>
            <person name="Nylinder S."/>
            <person name="Hedman E."/>
            <person name="Kallberg Y."/>
        </authorList>
    </citation>
    <scope>NUCLEOTIDE SEQUENCE [LARGE SCALE GENOMIC DNA]</scope>
</reference>
<evidence type="ECO:0000256" key="5">
    <source>
        <dbReference type="SAM" id="Phobius"/>
    </source>
</evidence>